<protein>
    <submittedName>
        <fullName evidence="2">6042_t:CDS:1</fullName>
    </submittedName>
</protein>
<name>A0ABN7XQ29_GIGMA</name>
<feature type="compositionally biased region" description="Basic and acidic residues" evidence="1">
    <location>
        <begin position="47"/>
        <end position="57"/>
    </location>
</feature>
<feature type="non-terminal residue" evidence="2">
    <location>
        <position position="57"/>
    </location>
</feature>
<proteinExistence type="predicted"/>
<comment type="caution">
    <text evidence="2">The sequence shown here is derived from an EMBL/GenBank/DDBJ whole genome shotgun (WGS) entry which is preliminary data.</text>
</comment>
<reference evidence="2 3" key="1">
    <citation type="submission" date="2021-06" db="EMBL/GenBank/DDBJ databases">
        <authorList>
            <person name="Kallberg Y."/>
            <person name="Tangrot J."/>
            <person name="Rosling A."/>
        </authorList>
    </citation>
    <scope>NUCLEOTIDE SEQUENCE [LARGE SCALE GENOMIC DNA]</scope>
    <source>
        <strain evidence="2 3">120-4 pot B 10/14</strain>
    </source>
</reference>
<evidence type="ECO:0000313" key="3">
    <source>
        <dbReference type="Proteomes" id="UP000789901"/>
    </source>
</evidence>
<accession>A0ABN7XQ29</accession>
<organism evidence="2 3">
    <name type="scientific">Gigaspora margarita</name>
    <dbReference type="NCBI Taxonomy" id="4874"/>
    <lineage>
        <taxon>Eukaryota</taxon>
        <taxon>Fungi</taxon>
        <taxon>Fungi incertae sedis</taxon>
        <taxon>Mucoromycota</taxon>
        <taxon>Glomeromycotina</taxon>
        <taxon>Glomeromycetes</taxon>
        <taxon>Diversisporales</taxon>
        <taxon>Gigasporaceae</taxon>
        <taxon>Gigaspora</taxon>
    </lineage>
</organism>
<evidence type="ECO:0000313" key="2">
    <source>
        <dbReference type="EMBL" id="CAG8856179.1"/>
    </source>
</evidence>
<keyword evidence="3" id="KW-1185">Reference proteome</keyword>
<feature type="region of interest" description="Disordered" evidence="1">
    <location>
        <begin position="30"/>
        <end position="57"/>
    </location>
</feature>
<evidence type="ECO:0000256" key="1">
    <source>
        <dbReference type="SAM" id="MobiDB-lite"/>
    </source>
</evidence>
<dbReference type="Proteomes" id="UP000789901">
    <property type="component" value="Unassembled WGS sequence"/>
</dbReference>
<gene>
    <name evidence="2" type="ORF">GMARGA_LOCUS45000</name>
</gene>
<dbReference type="EMBL" id="CAJVQB010157004">
    <property type="protein sequence ID" value="CAG8856179.1"/>
    <property type="molecule type" value="Genomic_DNA"/>
</dbReference>
<sequence>KLSKTDDSLITTDSSDEYITDVKTLDKNIEEPSEKVEVQTTNSVNKSDVEAGVEKEC</sequence>
<feature type="non-terminal residue" evidence="2">
    <location>
        <position position="1"/>
    </location>
</feature>